<dbReference type="AlphaFoldDB" id="A0A074MTG2"/>
<dbReference type="PATRIC" id="fig|39960.10.peg.2940"/>
<accession>A0A074MTG2</accession>
<gene>
    <name evidence="2" type="ORF">EH32_08925</name>
</gene>
<comment type="caution">
    <text evidence="2">The sequence shown here is derived from an EMBL/GenBank/DDBJ whole genome shotgun (WGS) entry which is preliminary data.</text>
</comment>
<feature type="chain" id="PRO_5001697366" description="TonB C-terminal domain-containing protein" evidence="1">
    <location>
        <begin position="33"/>
        <end position="172"/>
    </location>
</feature>
<keyword evidence="1" id="KW-0732">Signal</keyword>
<evidence type="ECO:0000256" key="1">
    <source>
        <dbReference type="SAM" id="SignalP"/>
    </source>
</evidence>
<proteinExistence type="predicted"/>
<feature type="signal peptide" evidence="1">
    <location>
        <begin position="1"/>
        <end position="32"/>
    </location>
</feature>
<evidence type="ECO:0008006" key="4">
    <source>
        <dbReference type="Google" id="ProtNLM"/>
    </source>
</evidence>
<dbReference type="KEGG" id="elq:Ga0102493_11689"/>
<dbReference type="Proteomes" id="UP000027866">
    <property type="component" value="Unassembled WGS sequence"/>
</dbReference>
<sequence length="172" mass="18720">MTRYTYKPLRHLAVPVLALGLSLPMVASPALAGDQEQIEVTSKSEMKRWQDKATRKLNNALRQAPGRHSVVPGNGIVQIAFRMGADGRPEQLEVHSNSADWKAERMAKYAVKRLGNISDVPVGNADGARFVANIIFAADQIQHKELKLALARSERARLAAGEAESETIVLGG</sequence>
<keyword evidence="3" id="KW-1185">Reference proteome</keyword>
<evidence type="ECO:0000313" key="3">
    <source>
        <dbReference type="Proteomes" id="UP000027866"/>
    </source>
</evidence>
<protein>
    <recommendedName>
        <fullName evidence="4">TonB C-terminal domain-containing protein</fullName>
    </recommendedName>
</protein>
<dbReference type="OrthoDB" id="7406785at2"/>
<name>A0A074MTG2_9SPHN</name>
<dbReference type="SUPFAM" id="SSF74653">
    <property type="entry name" value="TolA/TonB C-terminal domain"/>
    <property type="match status" value="1"/>
</dbReference>
<reference evidence="2 3" key="1">
    <citation type="submission" date="2014-04" db="EMBL/GenBank/DDBJ databases">
        <title>A comprehensive comparison of genomes of Erythrobacter spp. Strains.</title>
        <authorList>
            <person name="Zheng Q."/>
        </authorList>
    </citation>
    <scope>NUCLEOTIDE SEQUENCE [LARGE SCALE GENOMIC DNA]</scope>
    <source>
        <strain evidence="2 3">DSM 8509</strain>
    </source>
</reference>
<organism evidence="2 3">
    <name type="scientific">Erythrobacter litoralis</name>
    <dbReference type="NCBI Taxonomy" id="39960"/>
    <lineage>
        <taxon>Bacteria</taxon>
        <taxon>Pseudomonadati</taxon>
        <taxon>Pseudomonadota</taxon>
        <taxon>Alphaproteobacteria</taxon>
        <taxon>Sphingomonadales</taxon>
        <taxon>Erythrobacteraceae</taxon>
        <taxon>Erythrobacter/Porphyrobacter group</taxon>
        <taxon>Erythrobacter</taxon>
    </lineage>
</organism>
<dbReference type="EMBL" id="JMIX01000004">
    <property type="protein sequence ID" value="KEO96794.1"/>
    <property type="molecule type" value="Genomic_DNA"/>
</dbReference>
<dbReference type="RefSeq" id="WP_034902166.1">
    <property type="nucleotide sequence ID" value="NZ_CP017057.1"/>
</dbReference>
<evidence type="ECO:0000313" key="2">
    <source>
        <dbReference type="EMBL" id="KEO96794.1"/>
    </source>
</evidence>